<protein>
    <submittedName>
        <fullName evidence="6">NAD(P)/FAD-dependent oxidoreductase</fullName>
    </submittedName>
</protein>
<comment type="subunit">
    <text evidence="2">Homodimer.</text>
</comment>
<accession>A0A494XPD3</accession>
<evidence type="ECO:0000259" key="5">
    <source>
        <dbReference type="Pfam" id="PF07992"/>
    </source>
</evidence>
<evidence type="ECO:0000256" key="4">
    <source>
        <dbReference type="ARBA" id="ARBA00023002"/>
    </source>
</evidence>
<dbReference type="GO" id="GO:0016491">
    <property type="term" value="F:oxidoreductase activity"/>
    <property type="evidence" value="ECO:0007669"/>
    <property type="project" value="UniProtKB-KW"/>
</dbReference>
<keyword evidence="4" id="KW-0560">Oxidoreductase</keyword>
<evidence type="ECO:0000256" key="1">
    <source>
        <dbReference type="ARBA" id="ARBA00001974"/>
    </source>
</evidence>
<dbReference type="SUPFAM" id="SSF51905">
    <property type="entry name" value="FAD/NAD(P)-binding domain"/>
    <property type="match status" value="1"/>
</dbReference>
<evidence type="ECO:0000256" key="2">
    <source>
        <dbReference type="ARBA" id="ARBA00011738"/>
    </source>
</evidence>
<evidence type="ECO:0000313" key="7">
    <source>
        <dbReference type="Proteomes" id="UP000282076"/>
    </source>
</evidence>
<dbReference type="AlphaFoldDB" id="A0A494XPD3"/>
<evidence type="ECO:0000313" key="6">
    <source>
        <dbReference type="EMBL" id="RKP51662.1"/>
    </source>
</evidence>
<dbReference type="PRINTS" id="PR00368">
    <property type="entry name" value="FADPNR"/>
</dbReference>
<organism evidence="6 7">
    <name type="scientific">Cohnella endophytica</name>
    <dbReference type="NCBI Taxonomy" id="2419778"/>
    <lineage>
        <taxon>Bacteria</taxon>
        <taxon>Bacillati</taxon>
        <taxon>Bacillota</taxon>
        <taxon>Bacilli</taxon>
        <taxon>Bacillales</taxon>
        <taxon>Paenibacillaceae</taxon>
        <taxon>Cohnella</taxon>
    </lineage>
</organism>
<keyword evidence="3" id="KW-0285">Flavoprotein</keyword>
<dbReference type="Pfam" id="PF07992">
    <property type="entry name" value="Pyr_redox_2"/>
    <property type="match status" value="1"/>
</dbReference>
<dbReference type="InterPro" id="IPR036188">
    <property type="entry name" value="FAD/NAD-bd_sf"/>
</dbReference>
<dbReference type="InterPro" id="IPR023753">
    <property type="entry name" value="FAD/NAD-binding_dom"/>
</dbReference>
<dbReference type="Gene3D" id="3.50.50.60">
    <property type="entry name" value="FAD/NAD(P)-binding domain"/>
    <property type="match status" value="2"/>
</dbReference>
<comment type="caution">
    <text evidence="6">The sequence shown here is derived from an EMBL/GenBank/DDBJ whole genome shotgun (WGS) entry which is preliminary data.</text>
</comment>
<dbReference type="OrthoDB" id="9806179at2"/>
<reference evidence="6 7" key="1">
    <citation type="submission" date="2018-10" db="EMBL/GenBank/DDBJ databases">
        <title>Cohnella sp. M2MS4P-1, whole genome shotgun sequence.</title>
        <authorList>
            <person name="Tuo L."/>
        </authorList>
    </citation>
    <scope>NUCLEOTIDE SEQUENCE [LARGE SCALE GENOMIC DNA]</scope>
    <source>
        <strain evidence="6 7">M2MS4P-1</strain>
    </source>
</reference>
<proteinExistence type="predicted"/>
<dbReference type="InterPro" id="IPR050097">
    <property type="entry name" value="Ferredoxin-NADP_redctase_2"/>
</dbReference>
<sequence>MMLDCVIIGGGPAGLSAALVLGRSRRHVTLFDNNQARNKVTHESHGFLTRDGVTPSELRAIARRDLEKYPSVQVKDVAIAQVSKQLDGTFLAFTEQGEAFRARKIILAAGLKELLPDIPGLREHYGKSLFSCPYCDGWEIRDQPLVVILDDPHVYHMAMTTSNWSKNLAICTNGANVLTPEQADKLRSKGFQVFFQRISGIRGQGGQMRSIVFEDGSEIARSAGFVGSKLKHATPIAESLGCGLNEKGGIIVDDLGKSSVEGVFAAGDNAVIMPSQLIIAAAGGSRAAMGVNMALTLEDF</sequence>
<feature type="domain" description="FAD/NAD(P)-binding" evidence="5">
    <location>
        <begin position="4"/>
        <end position="272"/>
    </location>
</feature>
<evidence type="ECO:0000256" key="3">
    <source>
        <dbReference type="ARBA" id="ARBA00022630"/>
    </source>
</evidence>
<keyword evidence="7" id="KW-1185">Reference proteome</keyword>
<dbReference type="EMBL" id="RBZM01000007">
    <property type="protein sequence ID" value="RKP51662.1"/>
    <property type="molecule type" value="Genomic_DNA"/>
</dbReference>
<comment type="cofactor">
    <cofactor evidence="1">
        <name>FAD</name>
        <dbReference type="ChEBI" id="CHEBI:57692"/>
    </cofactor>
</comment>
<dbReference type="Proteomes" id="UP000282076">
    <property type="component" value="Unassembled WGS sequence"/>
</dbReference>
<name>A0A494XPD3_9BACL</name>
<dbReference type="PRINTS" id="PR00469">
    <property type="entry name" value="PNDRDTASEII"/>
</dbReference>
<dbReference type="PANTHER" id="PTHR48105">
    <property type="entry name" value="THIOREDOXIN REDUCTASE 1-RELATED-RELATED"/>
    <property type="match status" value="1"/>
</dbReference>
<gene>
    <name evidence="6" type="ORF">D7Z26_18005</name>
</gene>